<keyword evidence="5" id="KW-1185">Reference proteome</keyword>
<protein>
    <recommendedName>
        <fullName evidence="3">HAUS augmin-like complex subunit 6 N-terminal domain-containing protein</fullName>
    </recommendedName>
</protein>
<dbReference type="Pfam" id="PF02493">
    <property type="entry name" value="MORN"/>
    <property type="match status" value="9"/>
</dbReference>
<evidence type="ECO:0000259" key="3">
    <source>
        <dbReference type="Pfam" id="PF14661"/>
    </source>
</evidence>
<evidence type="ECO:0000313" key="4">
    <source>
        <dbReference type="EMBL" id="CDW82395.1"/>
    </source>
</evidence>
<dbReference type="PANTHER" id="PTHR43215:SF14">
    <property type="entry name" value="RADIAL SPOKE HEAD 1 HOMOLOG"/>
    <property type="match status" value="1"/>
</dbReference>
<evidence type="ECO:0000256" key="2">
    <source>
        <dbReference type="SAM" id="MobiDB-lite"/>
    </source>
</evidence>
<dbReference type="InterPro" id="IPR003409">
    <property type="entry name" value="MORN"/>
</dbReference>
<feature type="region of interest" description="Disordered" evidence="2">
    <location>
        <begin position="120"/>
        <end position="145"/>
    </location>
</feature>
<dbReference type="SUPFAM" id="SSF82185">
    <property type="entry name" value="Histone H3 K4-specific methyltransferase SET7/9 N-terminal domain"/>
    <property type="match status" value="2"/>
</dbReference>
<dbReference type="Proteomes" id="UP000039865">
    <property type="component" value="Unassembled WGS sequence"/>
</dbReference>
<proteinExistence type="predicted"/>
<dbReference type="Gene3D" id="2.20.110.10">
    <property type="entry name" value="Histone H3 K4-specific methyltransferase SET7/9 N-terminal domain"/>
    <property type="match status" value="5"/>
</dbReference>
<organism evidence="4 5">
    <name type="scientific">Stylonychia lemnae</name>
    <name type="common">Ciliate</name>
    <dbReference type="NCBI Taxonomy" id="5949"/>
    <lineage>
        <taxon>Eukaryota</taxon>
        <taxon>Sar</taxon>
        <taxon>Alveolata</taxon>
        <taxon>Ciliophora</taxon>
        <taxon>Intramacronucleata</taxon>
        <taxon>Spirotrichea</taxon>
        <taxon>Stichotrichia</taxon>
        <taxon>Sporadotrichida</taxon>
        <taxon>Oxytrichidae</taxon>
        <taxon>Stylonychinae</taxon>
        <taxon>Stylonychia</taxon>
    </lineage>
</organism>
<dbReference type="Pfam" id="PF14661">
    <property type="entry name" value="HAUS6_N"/>
    <property type="match status" value="1"/>
</dbReference>
<keyword evidence="1" id="KW-0677">Repeat</keyword>
<evidence type="ECO:0000256" key="1">
    <source>
        <dbReference type="ARBA" id="ARBA00022737"/>
    </source>
</evidence>
<gene>
    <name evidence="4" type="primary">Contig19680.g952</name>
    <name evidence="4" type="ORF">STYLEM_11427</name>
</gene>
<dbReference type="InParanoid" id="A0A078AJB1"/>
<dbReference type="OrthoDB" id="282259at2759"/>
<dbReference type="InterPro" id="IPR028163">
    <property type="entry name" value="HAUS_6_N"/>
</dbReference>
<dbReference type="SMART" id="SM00698">
    <property type="entry name" value="MORN"/>
    <property type="match status" value="9"/>
</dbReference>
<evidence type="ECO:0000313" key="5">
    <source>
        <dbReference type="Proteomes" id="UP000039865"/>
    </source>
</evidence>
<reference evidence="4 5" key="1">
    <citation type="submission" date="2014-06" db="EMBL/GenBank/DDBJ databases">
        <authorList>
            <person name="Swart Estienne"/>
        </authorList>
    </citation>
    <scope>NUCLEOTIDE SEQUENCE [LARGE SCALE GENOMIC DNA]</scope>
    <source>
        <strain evidence="4 5">130c</strain>
    </source>
</reference>
<feature type="domain" description="HAUS augmin-like complex subunit 6 N-terminal" evidence="3">
    <location>
        <begin position="4"/>
        <end position="95"/>
    </location>
</feature>
<dbReference type="PANTHER" id="PTHR43215">
    <property type="entry name" value="RADIAL SPOKE HEAD 1 HOMOLOG"/>
    <property type="match status" value="1"/>
</dbReference>
<dbReference type="EMBL" id="CCKQ01010875">
    <property type="protein sequence ID" value="CDW82395.1"/>
    <property type="molecule type" value="Genomic_DNA"/>
</dbReference>
<dbReference type="AlphaFoldDB" id="A0A078AJB1"/>
<sequence>MALLLHELLCSFDKEEYTPMFTVCWFPYSMVELKEFKSVALQICQDLIKKGKLQSNIITKSVLESATGVRMWQALRSLSDYCLMESMKAQFTKSELKAMPDFIQNTVQLIIKGAMPTSHHSSKYLDENADPNNKEEAATGVQSNPNGLNLEIVPGNCNHKMLKRNIRATNVHMHQLMNEFIQKSESINKQQKSWVEFSTNLNDEYLKAKNENAQFRSKAKQLGLLTEDGYGFSELSRDLQSQGIQCIERIPQINEIRKMTQQIQNVDILSKDNLESNIYSVLQQQRVDQPALVLDQNTLFKNVTENEEKEKLRETLKYGYSKDVLSINMLLDQSLVQMNEMNDQIEANQVKKSEVHKDFGNQLDWLIQQHKINSIVSLTNVILISQFKSILVKIIFIANQANQSELLKWEIAVKQQSRVRSAANAILTFFRKAHLQHLDLINKSASTLEIYRKAQCKWRRLCLCKHGFEGSNLRILRPNSRICPTRRSEASSVNIKLREIDQKVGPFKFKKEFEERESFRSVTTLKPVEVDENAVYVGEWSKDGLRQGKGLQIWKDGSRYEGYWKNDMAQYHGRMIYPDGEVYDGLWWEDKAHGRGIYLNIQGVKYEGEWHQDQQHGQGIEYWPDGTKYVGQYQQGKKQGYGVYTFKDGSRYEGEISINTIHGKGKITFKDGRCYDGDWKNNQMEGTGKFTWSDGRCYQGQYQEDRKHGQGTMTWSDGKQYKGGWFNGKQHGQGTYKTPSQEDRVGEWEYGKLIKWIN</sequence>
<name>A0A078AJB1_STYLE</name>
<accession>A0A078AJB1</accession>